<dbReference type="EMBL" id="OU898280">
    <property type="protein sequence ID" value="CAG9834558.1"/>
    <property type="molecule type" value="Genomic_DNA"/>
</dbReference>
<dbReference type="PANTHER" id="PTHR47027:SF20">
    <property type="entry name" value="REVERSE TRANSCRIPTASE-LIKE PROTEIN WITH RNA-DIRECTED DNA POLYMERASE DOMAIN"/>
    <property type="match status" value="1"/>
</dbReference>
<protein>
    <recommendedName>
        <fullName evidence="3">Reverse transcriptase domain-containing protein</fullName>
    </recommendedName>
</protein>
<dbReference type="Proteomes" id="UP001153709">
    <property type="component" value="Chromosome 5"/>
</dbReference>
<evidence type="ECO:0000313" key="2">
    <source>
        <dbReference type="Proteomes" id="UP001153709"/>
    </source>
</evidence>
<gene>
    <name evidence="1" type="ORF">DIABBA_LOCUS7852</name>
</gene>
<reference evidence="1" key="1">
    <citation type="submission" date="2022-01" db="EMBL/GenBank/DDBJ databases">
        <authorList>
            <person name="King R."/>
        </authorList>
    </citation>
    <scope>NUCLEOTIDE SEQUENCE</scope>
</reference>
<name>A0A9N9SXW3_DIABA</name>
<dbReference type="OrthoDB" id="407509at2759"/>
<dbReference type="PANTHER" id="PTHR47027">
    <property type="entry name" value="REVERSE TRANSCRIPTASE DOMAIN-CONTAINING PROTEIN"/>
    <property type="match status" value="1"/>
</dbReference>
<feature type="non-terminal residue" evidence="1">
    <location>
        <position position="221"/>
    </location>
</feature>
<evidence type="ECO:0008006" key="3">
    <source>
        <dbReference type="Google" id="ProtNLM"/>
    </source>
</evidence>
<keyword evidence="2" id="KW-1185">Reference proteome</keyword>
<organism evidence="1 2">
    <name type="scientific">Diabrotica balteata</name>
    <name type="common">Banded cucumber beetle</name>
    <dbReference type="NCBI Taxonomy" id="107213"/>
    <lineage>
        <taxon>Eukaryota</taxon>
        <taxon>Metazoa</taxon>
        <taxon>Ecdysozoa</taxon>
        <taxon>Arthropoda</taxon>
        <taxon>Hexapoda</taxon>
        <taxon>Insecta</taxon>
        <taxon>Pterygota</taxon>
        <taxon>Neoptera</taxon>
        <taxon>Endopterygota</taxon>
        <taxon>Coleoptera</taxon>
        <taxon>Polyphaga</taxon>
        <taxon>Cucujiformia</taxon>
        <taxon>Chrysomeloidea</taxon>
        <taxon>Chrysomelidae</taxon>
        <taxon>Galerucinae</taxon>
        <taxon>Diabroticina</taxon>
        <taxon>Diabroticites</taxon>
        <taxon>Diabrotica</taxon>
    </lineage>
</organism>
<evidence type="ECO:0000313" key="1">
    <source>
        <dbReference type="EMBL" id="CAG9834558.1"/>
    </source>
</evidence>
<accession>A0A9N9SXW3</accession>
<sequence>MGININGKRLNHIRFADDVLFADNLHDTVFMMHSLKSLSERAGLKIIFEKTKLIKNFVMSGNTTIDNNTIQQTDTYKYLGHEIKISRDNQTHEIQRRIGLTWAAFGKLSHILKSSIPMYLKRKVYNQCVLPVKTYGAETLTLTQKSADKLRVTQRAMERAMLNVSLRDHITNQLISQISGVQDVIERTTTPKWNWAGHLTRTQDDRWTKRIMEWRPRIYKR</sequence>
<proteinExistence type="predicted"/>
<dbReference type="AlphaFoldDB" id="A0A9N9SXW3"/>